<dbReference type="Proteomes" id="UP000288216">
    <property type="component" value="Unassembled WGS sequence"/>
</dbReference>
<feature type="non-terminal residue" evidence="2">
    <location>
        <position position="1"/>
    </location>
</feature>
<evidence type="ECO:0000313" key="2">
    <source>
        <dbReference type="EMBL" id="GCB82623.1"/>
    </source>
</evidence>
<organism evidence="2 3">
    <name type="scientific">Scyliorhinus torazame</name>
    <name type="common">Cloudy catshark</name>
    <name type="synonym">Catulus torazame</name>
    <dbReference type="NCBI Taxonomy" id="75743"/>
    <lineage>
        <taxon>Eukaryota</taxon>
        <taxon>Metazoa</taxon>
        <taxon>Chordata</taxon>
        <taxon>Craniata</taxon>
        <taxon>Vertebrata</taxon>
        <taxon>Chondrichthyes</taxon>
        <taxon>Elasmobranchii</taxon>
        <taxon>Galeomorphii</taxon>
        <taxon>Galeoidea</taxon>
        <taxon>Carcharhiniformes</taxon>
        <taxon>Scyliorhinidae</taxon>
        <taxon>Scyliorhinus</taxon>
    </lineage>
</organism>
<sequence>TMYFEPRDPASDMPMITIDLATPPSKESTDTQNKDGEDKGIVFAANESGSPSQRVQRFLSDPGPDHESDDHLQS</sequence>
<name>A0A401QB64_SCYTO</name>
<proteinExistence type="predicted"/>
<evidence type="ECO:0000256" key="1">
    <source>
        <dbReference type="SAM" id="MobiDB-lite"/>
    </source>
</evidence>
<reference evidence="2 3" key="1">
    <citation type="journal article" date="2018" name="Nat. Ecol. Evol.">
        <title>Shark genomes provide insights into elasmobranch evolution and the origin of vertebrates.</title>
        <authorList>
            <person name="Hara Y"/>
            <person name="Yamaguchi K"/>
            <person name="Onimaru K"/>
            <person name="Kadota M"/>
            <person name="Koyanagi M"/>
            <person name="Keeley SD"/>
            <person name="Tatsumi K"/>
            <person name="Tanaka K"/>
            <person name="Motone F"/>
            <person name="Kageyama Y"/>
            <person name="Nozu R"/>
            <person name="Adachi N"/>
            <person name="Nishimura O"/>
            <person name="Nakagawa R"/>
            <person name="Tanegashima C"/>
            <person name="Kiyatake I"/>
            <person name="Matsumoto R"/>
            <person name="Murakumo K"/>
            <person name="Nishida K"/>
            <person name="Terakita A"/>
            <person name="Kuratani S"/>
            <person name="Sato K"/>
            <person name="Hyodo S Kuraku.S."/>
        </authorList>
    </citation>
    <scope>NUCLEOTIDE SEQUENCE [LARGE SCALE GENOMIC DNA]</scope>
</reference>
<feature type="compositionally biased region" description="Basic and acidic residues" evidence="1">
    <location>
        <begin position="1"/>
        <end position="10"/>
    </location>
</feature>
<gene>
    <name evidence="2" type="ORF">scyTo_0022372</name>
</gene>
<feature type="region of interest" description="Disordered" evidence="1">
    <location>
        <begin position="1"/>
        <end position="74"/>
    </location>
</feature>
<evidence type="ECO:0000313" key="3">
    <source>
        <dbReference type="Proteomes" id="UP000288216"/>
    </source>
</evidence>
<protein>
    <submittedName>
        <fullName evidence="2">Uncharacterized protein</fullName>
    </submittedName>
</protein>
<accession>A0A401QB64</accession>
<keyword evidence="3" id="KW-1185">Reference proteome</keyword>
<comment type="caution">
    <text evidence="2">The sequence shown here is derived from an EMBL/GenBank/DDBJ whole genome shotgun (WGS) entry which is preliminary data.</text>
</comment>
<dbReference type="EMBL" id="BFAA01022294">
    <property type="protein sequence ID" value="GCB82623.1"/>
    <property type="molecule type" value="Genomic_DNA"/>
</dbReference>
<feature type="compositionally biased region" description="Basic and acidic residues" evidence="1">
    <location>
        <begin position="27"/>
        <end position="40"/>
    </location>
</feature>
<feature type="compositionally biased region" description="Basic and acidic residues" evidence="1">
    <location>
        <begin position="63"/>
        <end position="74"/>
    </location>
</feature>
<dbReference type="AlphaFoldDB" id="A0A401QB64"/>